<name>A6J252_RAT</name>
<sequence length="66" mass="7372">MAMQGLEQQQAFLALPPTCVSLLRWLQVLMDTWALALRSVARSSVDPYCQQWSPTPGLGKARWPNG</sequence>
<reference evidence="1 2" key="2">
    <citation type="submission" date="2005-07" db="EMBL/GenBank/DDBJ databases">
        <authorList>
            <person name="Mural R.J."/>
            <person name="Li P.W."/>
            <person name="Adams M.D."/>
            <person name="Amanatides P.G."/>
            <person name="Baden-Tillson H."/>
            <person name="Barnstead M."/>
            <person name="Chin S.H."/>
            <person name="Dew I."/>
            <person name="Evans C.A."/>
            <person name="Ferriera S."/>
            <person name="Flanigan M."/>
            <person name="Fosler C."/>
            <person name="Glodek A."/>
            <person name="Gu Z."/>
            <person name="Holt R.A."/>
            <person name="Jennings D."/>
            <person name="Kraft C.L."/>
            <person name="Lu F."/>
            <person name="Nguyen T."/>
            <person name="Nusskern D.R."/>
            <person name="Pfannkoch C.M."/>
            <person name="Sitter C."/>
            <person name="Sutton G.G."/>
            <person name="Venter J.C."/>
            <person name="Wang Z."/>
            <person name="Woodage T."/>
            <person name="Zheng X.H."/>
            <person name="Zhong F."/>
        </authorList>
    </citation>
    <scope>NUCLEOTIDE SEQUENCE [LARGE SCALE GENOMIC DNA]</scope>
    <source>
        <strain evidence="1">BN</strain>
        <strain evidence="2">BN, Sprague-Dawley</strain>
    </source>
</reference>
<evidence type="ECO:0000313" key="2">
    <source>
        <dbReference type="Proteomes" id="UP000234681"/>
    </source>
</evidence>
<gene>
    <name evidence="1" type="ORF">rCG_21766</name>
</gene>
<dbReference type="Proteomes" id="UP000234681">
    <property type="component" value="Chromosome 12"/>
</dbReference>
<reference evidence="1" key="1">
    <citation type="journal article" date="2005" name="Genome Res.">
        <title>Gene and alternative splicing annotation with AIR.</title>
        <authorList>
            <person name="Florea L."/>
            <person name="Di Francesco V."/>
            <person name="Miller J."/>
            <person name="Turner R."/>
            <person name="Yao A."/>
            <person name="Harris M."/>
            <person name="Walenz B."/>
            <person name="Mobarry C."/>
            <person name="Merkulov G.V."/>
            <person name="Charlab R."/>
            <person name="Dew I."/>
            <person name="Deng Z."/>
            <person name="Istrail S."/>
            <person name="Li P."/>
            <person name="Sutton G."/>
        </authorList>
    </citation>
    <scope>NUCLEOTIDE SEQUENCE</scope>
    <source>
        <strain evidence="1">BN</strain>
    </source>
</reference>
<evidence type="ECO:0000313" key="1">
    <source>
        <dbReference type="EMBL" id="EDM13991.1"/>
    </source>
</evidence>
<accession>A6J252</accession>
<organism evidence="1 2">
    <name type="scientific">Rattus norvegicus</name>
    <name type="common">Rat</name>
    <dbReference type="NCBI Taxonomy" id="10116"/>
    <lineage>
        <taxon>Eukaryota</taxon>
        <taxon>Metazoa</taxon>
        <taxon>Chordata</taxon>
        <taxon>Craniata</taxon>
        <taxon>Vertebrata</taxon>
        <taxon>Euteleostomi</taxon>
        <taxon>Mammalia</taxon>
        <taxon>Eutheria</taxon>
        <taxon>Euarchontoglires</taxon>
        <taxon>Glires</taxon>
        <taxon>Rodentia</taxon>
        <taxon>Myomorpha</taxon>
        <taxon>Muroidea</taxon>
        <taxon>Muridae</taxon>
        <taxon>Murinae</taxon>
        <taxon>Rattus</taxon>
    </lineage>
</organism>
<proteinExistence type="predicted"/>
<dbReference type="AlphaFoldDB" id="A6J252"/>
<protein>
    <submittedName>
        <fullName evidence="1">RCG21766, isoform CRA_a</fullName>
    </submittedName>
</protein>
<dbReference type="EMBL" id="CH473973">
    <property type="protein sequence ID" value="EDM13991.1"/>
    <property type="molecule type" value="Genomic_DNA"/>
</dbReference>
<dbReference type="EMBL" id="CH473973">
    <property type="protein sequence ID" value="EDM13992.1"/>
    <property type="molecule type" value="Genomic_DNA"/>
</dbReference>